<organism evidence="2 3">
    <name type="scientific">Zunongwangia mangrovi</name>
    <dbReference type="NCBI Taxonomy" id="1334022"/>
    <lineage>
        <taxon>Bacteria</taxon>
        <taxon>Pseudomonadati</taxon>
        <taxon>Bacteroidota</taxon>
        <taxon>Flavobacteriia</taxon>
        <taxon>Flavobacteriales</taxon>
        <taxon>Flavobacteriaceae</taxon>
        <taxon>Zunongwangia</taxon>
    </lineage>
</organism>
<accession>A0A1I1MB33</accession>
<sequence>MNIFQRLGYFSVGLFMGIIILIFFLSGKKTSCSYFPNARTLKSIRVKERHFDANAMKFFTENKIDTSNISSILENGKVHFGESITDRDSCNVYLISGETATKPIQFKVENCDSIATIQEVDFYSEK</sequence>
<reference evidence="3" key="1">
    <citation type="submission" date="2016-10" db="EMBL/GenBank/DDBJ databases">
        <authorList>
            <person name="Varghese N."/>
            <person name="Submissions S."/>
        </authorList>
    </citation>
    <scope>NUCLEOTIDE SEQUENCE [LARGE SCALE GENOMIC DNA]</scope>
    <source>
        <strain evidence="3">DSM 24499</strain>
    </source>
</reference>
<evidence type="ECO:0000313" key="2">
    <source>
        <dbReference type="EMBL" id="SFC82647.1"/>
    </source>
</evidence>
<keyword evidence="1" id="KW-0472">Membrane</keyword>
<feature type="transmembrane region" description="Helical" evidence="1">
    <location>
        <begin position="7"/>
        <end position="27"/>
    </location>
</feature>
<protein>
    <recommendedName>
        <fullName evidence="4">DUF4258 domain-containing protein</fullName>
    </recommendedName>
</protein>
<keyword evidence="1" id="KW-1133">Transmembrane helix</keyword>
<keyword evidence="3" id="KW-1185">Reference proteome</keyword>
<dbReference type="OrthoDB" id="1466970at2"/>
<evidence type="ECO:0008006" key="4">
    <source>
        <dbReference type="Google" id="ProtNLM"/>
    </source>
</evidence>
<dbReference type="STRING" id="1334022.SAMN04487907_109127"/>
<proteinExistence type="predicted"/>
<dbReference type="Proteomes" id="UP000199438">
    <property type="component" value="Unassembled WGS sequence"/>
</dbReference>
<dbReference type="EMBL" id="FOKV01000009">
    <property type="protein sequence ID" value="SFC82647.1"/>
    <property type="molecule type" value="Genomic_DNA"/>
</dbReference>
<gene>
    <name evidence="2" type="ORF">SAMN04487907_109127</name>
</gene>
<evidence type="ECO:0000256" key="1">
    <source>
        <dbReference type="SAM" id="Phobius"/>
    </source>
</evidence>
<dbReference type="AlphaFoldDB" id="A0A1I1MB33"/>
<evidence type="ECO:0000313" key="3">
    <source>
        <dbReference type="Proteomes" id="UP000199438"/>
    </source>
</evidence>
<keyword evidence="1" id="KW-0812">Transmembrane</keyword>
<name>A0A1I1MB33_9FLAO</name>
<dbReference type="RefSeq" id="WP_092544501.1">
    <property type="nucleotide sequence ID" value="NZ_FOKV01000009.1"/>
</dbReference>